<dbReference type="InterPro" id="IPR017732">
    <property type="entry name" value="T4/T6SS_DotU"/>
</dbReference>
<evidence type="ECO:0000259" key="2">
    <source>
        <dbReference type="Pfam" id="PF09850"/>
    </source>
</evidence>
<reference evidence="3 4" key="1">
    <citation type="submission" date="2019-03" db="EMBL/GenBank/DDBJ databases">
        <title>Genomic Encyclopedia of Type Strains, Phase IV (KMG-IV): sequencing the most valuable type-strain genomes for metagenomic binning, comparative biology and taxonomic classification.</title>
        <authorList>
            <person name="Goeker M."/>
        </authorList>
    </citation>
    <scope>NUCLEOTIDE SEQUENCE [LARGE SCALE GENOMIC DNA]</scope>
    <source>
        <strain evidence="3 4">DSM 18577</strain>
    </source>
</reference>
<dbReference type="Gene3D" id="1.25.40.590">
    <property type="entry name" value="Type IV / VI secretion system, DotU"/>
    <property type="match status" value="1"/>
</dbReference>
<dbReference type="RefSeq" id="WP_131911941.1">
    <property type="nucleotide sequence ID" value="NZ_OU594967.1"/>
</dbReference>
<evidence type="ECO:0000313" key="4">
    <source>
        <dbReference type="Proteomes" id="UP000295565"/>
    </source>
</evidence>
<gene>
    <name evidence="3" type="ORF">EV690_1171</name>
</gene>
<dbReference type="PANTHER" id="PTHR38033">
    <property type="entry name" value="MEMBRANE PROTEIN-RELATED"/>
    <property type="match status" value="1"/>
</dbReference>
<feature type="domain" description="Type IV / VI secretion system DotU" evidence="2">
    <location>
        <begin position="43"/>
        <end position="245"/>
    </location>
</feature>
<accession>A0A4R1K4F7</accession>
<evidence type="ECO:0000313" key="3">
    <source>
        <dbReference type="EMBL" id="TCK59008.1"/>
    </source>
</evidence>
<comment type="caution">
    <text evidence="3">The sequence shown here is derived from an EMBL/GenBank/DDBJ whole genome shotgun (WGS) entry which is preliminary data.</text>
</comment>
<keyword evidence="1" id="KW-1133">Transmembrane helix</keyword>
<feature type="transmembrane region" description="Helical" evidence="1">
    <location>
        <begin position="225"/>
        <end position="246"/>
    </location>
</feature>
<name>A0A4R1K4F7_9GAMM</name>
<dbReference type="EMBL" id="SMGD01000011">
    <property type="protein sequence ID" value="TCK59008.1"/>
    <property type="molecule type" value="Genomic_DNA"/>
</dbReference>
<dbReference type="AlphaFoldDB" id="A0A4R1K4F7"/>
<dbReference type="PANTHER" id="PTHR38033:SF1">
    <property type="entry name" value="DOTU FAMILY TYPE IV_VI SECRETION SYSTEM PROTEIN"/>
    <property type="match status" value="1"/>
</dbReference>
<dbReference type="Pfam" id="PF09850">
    <property type="entry name" value="DotU"/>
    <property type="match status" value="1"/>
</dbReference>
<sequence>MTDMMTTQPGQLQSFDGLLFDEVSNIDNDHDYWFQLRGDNLNPMVDAATPLLGMAIRIRRLSYCDEVSEVYRQAVDEVKTIEVELTEAGYEHAMILAYRYVLCSFVDEAVMSTSWGADSIWAEHSLLTRFHNETWGGEKVFTILSRLQSEPTRYKEILEFIYLCLCLGFEGRYRVMENGHQEYQKVVKNLYQLLARQQQQRPQELTSATKHVVATKEHLSKQVPVWSIFIGFGVAWIVIFLGYSLALHSKSMDVIAQLNQILH</sequence>
<dbReference type="InterPro" id="IPR038522">
    <property type="entry name" value="T4/T6SS_DotU_sf"/>
</dbReference>
<keyword evidence="1" id="KW-0472">Membrane</keyword>
<dbReference type="Proteomes" id="UP000295565">
    <property type="component" value="Unassembled WGS sequence"/>
</dbReference>
<evidence type="ECO:0000256" key="1">
    <source>
        <dbReference type="SAM" id="Phobius"/>
    </source>
</evidence>
<dbReference type="OrthoDB" id="345640at2"/>
<organism evidence="3 4">
    <name type="scientific">Celerinatantimonas diazotrophica</name>
    <dbReference type="NCBI Taxonomy" id="412034"/>
    <lineage>
        <taxon>Bacteria</taxon>
        <taxon>Pseudomonadati</taxon>
        <taxon>Pseudomonadota</taxon>
        <taxon>Gammaproteobacteria</taxon>
        <taxon>Celerinatantimonadaceae</taxon>
        <taxon>Celerinatantimonas</taxon>
    </lineage>
</organism>
<keyword evidence="1" id="KW-0812">Transmembrane</keyword>
<dbReference type="NCBIfam" id="TIGR03349">
    <property type="entry name" value="IV_VI_DotU"/>
    <property type="match status" value="1"/>
</dbReference>
<protein>
    <submittedName>
        <fullName evidence="3">Type VI secretion system protein ImpK</fullName>
    </submittedName>
</protein>
<keyword evidence="4" id="KW-1185">Reference proteome</keyword>
<proteinExistence type="predicted"/>
<dbReference type="NCBIfam" id="NF038228">
    <property type="entry name" value="IcmH_DotU_IVB"/>
    <property type="match status" value="1"/>
</dbReference>